<gene>
    <name evidence="7" type="ORF">GCM10010170_086100</name>
</gene>
<dbReference type="PROSITE" id="PS00041">
    <property type="entry name" value="HTH_ARAC_FAMILY_1"/>
    <property type="match status" value="1"/>
</dbReference>
<dbReference type="InterPro" id="IPR018062">
    <property type="entry name" value="HTH_AraC-typ_CS"/>
</dbReference>
<evidence type="ECO:0000256" key="3">
    <source>
        <dbReference type="ARBA" id="ARBA00023159"/>
    </source>
</evidence>
<dbReference type="Gene3D" id="1.10.10.60">
    <property type="entry name" value="Homeodomain-like"/>
    <property type="match status" value="1"/>
</dbReference>
<keyword evidence="8" id="KW-1185">Reference proteome</keyword>
<evidence type="ECO:0000256" key="1">
    <source>
        <dbReference type="ARBA" id="ARBA00023015"/>
    </source>
</evidence>
<comment type="caution">
    <text evidence="7">The sequence shown here is derived from an EMBL/GenBank/DDBJ whole genome shotgun (WGS) entry which is preliminary data.</text>
</comment>
<dbReference type="EMBL" id="BAAARV010000086">
    <property type="protein sequence ID" value="GAA2379431.1"/>
    <property type="molecule type" value="Genomic_DNA"/>
</dbReference>
<dbReference type="InterPro" id="IPR009057">
    <property type="entry name" value="Homeodomain-like_sf"/>
</dbReference>
<keyword evidence="1" id="KW-0805">Transcription regulation</keyword>
<evidence type="ECO:0000259" key="6">
    <source>
        <dbReference type="PROSITE" id="PS01124"/>
    </source>
</evidence>
<dbReference type="PROSITE" id="PS01124">
    <property type="entry name" value="HTH_ARAC_FAMILY_2"/>
    <property type="match status" value="1"/>
</dbReference>
<organism evidence="7 8">
    <name type="scientific">Dactylosporangium salmoneum</name>
    <dbReference type="NCBI Taxonomy" id="53361"/>
    <lineage>
        <taxon>Bacteria</taxon>
        <taxon>Bacillati</taxon>
        <taxon>Actinomycetota</taxon>
        <taxon>Actinomycetes</taxon>
        <taxon>Micromonosporales</taxon>
        <taxon>Micromonosporaceae</taxon>
        <taxon>Dactylosporangium</taxon>
    </lineage>
</organism>
<feature type="domain" description="HTH araC/xylS-type" evidence="6">
    <location>
        <begin position="176"/>
        <end position="274"/>
    </location>
</feature>
<dbReference type="SMART" id="SM00342">
    <property type="entry name" value="HTH_ARAC"/>
    <property type="match status" value="1"/>
</dbReference>
<protein>
    <submittedName>
        <fullName evidence="7">AraC family transcriptional regulator</fullName>
    </submittedName>
</protein>
<keyword evidence="4" id="KW-0804">Transcription</keyword>
<keyword evidence="2" id="KW-0238">DNA-binding</keyword>
<proteinExistence type="predicted"/>
<evidence type="ECO:0000313" key="7">
    <source>
        <dbReference type="EMBL" id="GAA2379431.1"/>
    </source>
</evidence>
<dbReference type="InterPro" id="IPR018060">
    <property type="entry name" value="HTH_AraC"/>
</dbReference>
<dbReference type="InterPro" id="IPR037923">
    <property type="entry name" value="HTH-like"/>
</dbReference>
<reference evidence="7 8" key="1">
    <citation type="journal article" date="2019" name="Int. J. Syst. Evol. Microbiol.">
        <title>The Global Catalogue of Microorganisms (GCM) 10K type strain sequencing project: providing services to taxonomists for standard genome sequencing and annotation.</title>
        <authorList>
            <consortium name="The Broad Institute Genomics Platform"/>
            <consortium name="The Broad Institute Genome Sequencing Center for Infectious Disease"/>
            <person name="Wu L."/>
            <person name="Ma J."/>
        </authorList>
    </citation>
    <scope>NUCLEOTIDE SEQUENCE [LARGE SCALE GENOMIC DNA]</scope>
    <source>
        <strain evidence="7 8">JCM 3272</strain>
    </source>
</reference>
<evidence type="ECO:0000256" key="2">
    <source>
        <dbReference type="ARBA" id="ARBA00023125"/>
    </source>
</evidence>
<dbReference type="Proteomes" id="UP001501444">
    <property type="component" value="Unassembled WGS sequence"/>
</dbReference>
<dbReference type="PRINTS" id="PR00032">
    <property type="entry name" value="HTHARAC"/>
</dbReference>
<feature type="region of interest" description="Disordered" evidence="5">
    <location>
        <begin position="271"/>
        <end position="290"/>
    </location>
</feature>
<dbReference type="Pfam" id="PF12833">
    <property type="entry name" value="HTH_18"/>
    <property type="match status" value="1"/>
</dbReference>
<evidence type="ECO:0000256" key="4">
    <source>
        <dbReference type="ARBA" id="ARBA00023163"/>
    </source>
</evidence>
<feature type="compositionally biased region" description="Basic and acidic residues" evidence="5">
    <location>
        <begin position="271"/>
        <end position="284"/>
    </location>
</feature>
<dbReference type="RefSeq" id="WP_344618445.1">
    <property type="nucleotide sequence ID" value="NZ_BAAARV010000086.1"/>
</dbReference>
<name>A0ABN3HG28_9ACTN</name>
<accession>A0ABN3HG28</accession>
<dbReference type="Pfam" id="PF02311">
    <property type="entry name" value="AraC_binding"/>
    <property type="match status" value="1"/>
</dbReference>
<evidence type="ECO:0000313" key="8">
    <source>
        <dbReference type="Proteomes" id="UP001501444"/>
    </source>
</evidence>
<sequence>MPRHELEVADPAPVAIAVGGFDWFGPMAQAAFPHRHAFHEIVLVSAGTGTHVIELAEHPIRAPQLFVIGPGQVHHWRDARGLAGRVLVFGDEALLAYPEDRALLLGAPRARRLRPRDARAIGGLFAALTREYADRPPGFDTVLPALLHVLVVRTHRLAADREAEPRGRRRDRELATAFAQLLARRAESGPSVGAYAQRLGVSASRLAEAVKAATGEPPGRLIRRAQALEARRLLARTALTVAQVARATGFADPAYFSRFFRREVGLTPGRYREMHQDRGTKSIDFDECDS</sequence>
<keyword evidence="3" id="KW-0010">Activator</keyword>
<dbReference type="InterPro" id="IPR014710">
    <property type="entry name" value="RmlC-like_jellyroll"/>
</dbReference>
<dbReference type="PANTHER" id="PTHR46796">
    <property type="entry name" value="HTH-TYPE TRANSCRIPTIONAL ACTIVATOR RHAS-RELATED"/>
    <property type="match status" value="1"/>
</dbReference>
<dbReference type="InterPro" id="IPR050204">
    <property type="entry name" value="AraC_XylS_family_regulators"/>
</dbReference>
<dbReference type="Gene3D" id="2.60.120.10">
    <property type="entry name" value="Jelly Rolls"/>
    <property type="match status" value="1"/>
</dbReference>
<dbReference type="SUPFAM" id="SSF46689">
    <property type="entry name" value="Homeodomain-like"/>
    <property type="match status" value="1"/>
</dbReference>
<evidence type="ECO:0000256" key="5">
    <source>
        <dbReference type="SAM" id="MobiDB-lite"/>
    </source>
</evidence>
<dbReference type="SUPFAM" id="SSF51215">
    <property type="entry name" value="Regulatory protein AraC"/>
    <property type="match status" value="1"/>
</dbReference>
<dbReference type="InterPro" id="IPR020449">
    <property type="entry name" value="Tscrpt_reg_AraC-type_HTH"/>
</dbReference>
<dbReference type="InterPro" id="IPR003313">
    <property type="entry name" value="AraC-bd"/>
</dbReference>